<accession>A0A915BEE8</accession>
<dbReference type="AlphaFoldDB" id="A0A915BEE8"/>
<name>A0A915BEE8_PARUN</name>
<keyword evidence="1" id="KW-1185">Reference proteome</keyword>
<reference evidence="2" key="1">
    <citation type="submission" date="2022-11" db="UniProtKB">
        <authorList>
            <consortium name="WormBaseParasite"/>
        </authorList>
    </citation>
    <scope>IDENTIFICATION</scope>
</reference>
<dbReference type="GO" id="GO:0030424">
    <property type="term" value="C:axon"/>
    <property type="evidence" value="ECO:0007669"/>
    <property type="project" value="TreeGrafter"/>
</dbReference>
<dbReference type="PANTHER" id="PTHR34722:SF3">
    <property type="entry name" value="HOMOLOG OF ODR-2 (TWO)"/>
    <property type="match status" value="1"/>
</dbReference>
<dbReference type="PANTHER" id="PTHR34722">
    <property type="entry name" value="HOMOLOG OF ODR-2 (TWO)-RELATED"/>
    <property type="match status" value="1"/>
</dbReference>
<evidence type="ECO:0000313" key="2">
    <source>
        <dbReference type="WBParaSite" id="PgR036_g087_t01"/>
    </source>
</evidence>
<protein>
    <submittedName>
        <fullName evidence="2">Uncharacterized protein</fullName>
    </submittedName>
</protein>
<dbReference type="Pfam" id="PF06579">
    <property type="entry name" value="Ly-6_related"/>
    <property type="match status" value="1"/>
</dbReference>
<proteinExistence type="predicted"/>
<dbReference type="InterPro" id="IPR010558">
    <property type="entry name" value="Ly-6-related"/>
</dbReference>
<sequence>MTTQFTKLFSFILANVHDPAQVDESASRLSCYSCMSPYLEHQYMYISHLYRRPLAFTEKCDQTSFDARYVKWKNCTDMCVTVRMNDRLGGRRREGYLRGCMSDILHYNQTIARLSSSNFCAVVRMRDLFVSTERYLFEPSDHVQLCTCHTGLCNSAIQHISIHFLLFLILFSAVL</sequence>
<dbReference type="WBParaSite" id="PgR036_g087_t01">
    <property type="protein sequence ID" value="PgR036_g087_t01"/>
    <property type="gene ID" value="PgR036_g087"/>
</dbReference>
<dbReference type="Proteomes" id="UP000887569">
    <property type="component" value="Unplaced"/>
</dbReference>
<dbReference type="GO" id="GO:0043025">
    <property type="term" value="C:neuronal cell body"/>
    <property type="evidence" value="ECO:0007669"/>
    <property type="project" value="TreeGrafter"/>
</dbReference>
<organism evidence="1 2">
    <name type="scientific">Parascaris univalens</name>
    <name type="common">Nematode worm</name>
    <dbReference type="NCBI Taxonomy" id="6257"/>
    <lineage>
        <taxon>Eukaryota</taxon>
        <taxon>Metazoa</taxon>
        <taxon>Ecdysozoa</taxon>
        <taxon>Nematoda</taxon>
        <taxon>Chromadorea</taxon>
        <taxon>Rhabditida</taxon>
        <taxon>Spirurina</taxon>
        <taxon>Ascaridomorpha</taxon>
        <taxon>Ascaridoidea</taxon>
        <taxon>Ascarididae</taxon>
        <taxon>Parascaris</taxon>
    </lineage>
</organism>
<dbReference type="GO" id="GO:0042048">
    <property type="term" value="P:olfactory behavior"/>
    <property type="evidence" value="ECO:0007669"/>
    <property type="project" value="TreeGrafter"/>
</dbReference>
<dbReference type="GO" id="GO:1990834">
    <property type="term" value="P:response to odorant"/>
    <property type="evidence" value="ECO:0007669"/>
    <property type="project" value="TreeGrafter"/>
</dbReference>
<evidence type="ECO:0000313" key="1">
    <source>
        <dbReference type="Proteomes" id="UP000887569"/>
    </source>
</evidence>